<feature type="domain" description="Large ribosomal subunit protein uL2 C-terminal" evidence="4">
    <location>
        <begin position="176"/>
        <end position="290"/>
    </location>
</feature>
<dbReference type="Pfam" id="PF00181">
    <property type="entry name" value="Ribosomal_L2_N"/>
    <property type="match status" value="1"/>
</dbReference>
<dbReference type="EMBL" id="JAJSOF020000033">
    <property type="protein sequence ID" value="KAJ4430172.1"/>
    <property type="molecule type" value="Genomic_DNA"/>
</dbReference>
<gene>
    <name evidence="6" type="ORF">ANN_22382</name>
</gene>
<feature type="domain" description="Large ribosomal subunit protein uL2 RNA-binding" evidence="5">
    <location>
        <begin position="85"/>
        <end position="165"/>
    </location>
</feature>
<dbReference type="PANTHER" id="PTHR13691">
    <property type="entry name" value="RIBOSOMAL PROTEIN L2"/>
    <property type="match status" value="1"/>
</dbReference>
<dbReference type="InterPro" id="IPR022666">
    <property type="entry name" value="Ribosomal_uL2_RNA-bd_dom"/>
</dbReference>
<dbReference type="Gene3D" id="2.30.30.30">
    <property type="match status" value="1"/>
</dbReference>
<dbReference type="InterPro" id="IPR012340">
    <property type="entry name" value="NA-bd_OB-fold"/>
</dbReference>
<evidence type="ECO:0000256" key="1">
    <source>
        <dbReference type="ARBA" id="ARBA00005636"/>
    </source>
</evidence>
<keyword evidence="7" id="KW-1185">Reference proteome</keyword>
<sequence>MASTLIARALFPYIGEVLKVKHITSVGIVLNRKIWLDSPQFGKSFADRIWKEDLPKPGTGRAFRRIVHYEDEYTVKPLNVTNLAGRDPVTGRVIAKGIGGGIKHKYHWIAWKREGPKEGKPIEERVIQIMDDGCRTAKIALVAGEDKLKYILATENMKAGDIIKTSGHIPRIPVRANEGDAYPLGALPMGTRVHNIERFPGKGSYYVHAAGSYATLLRRIGDKIIVQMPSKHEFSFSQECMAVIGRLSNLMHSKTPIGSAQRLRELGYRPRSGLWQRKSGRHGRKIRPLPPVRVLDAPRAKRPEPIVLSMPDP</sequence>
<reference evidence="6 7" key="1">
    <citation type="journal article" date="2022" name="Allergy">
        <title>Genome assembly and annotation of Periplaneta americana reveal a comprehensive cockroach allergen profile.</title>
        <authorList>
            <person name="Wang L."/>
            <person name="Xiong Q."/>
            <person name="Saelim N."/>
            <person name="Wang L."/>
            <person name="Nong W."/>
            <person name="Wan A.T."/>
            <person name="Shi M."/>
            <person name="Liu X."/>
            <person name="Cao Q."/>
            <person name="Hui J.H.L."/>
            <person name="Sookrung N."/>
            <person name="Leung T.F."/>
            <person name="Tungtrongchitr A."/>
            <person name="Tsui S.K.W."/>
        </authorList>
    </citation>
    <scope>NUCLEOTIDE SEQUENCE [LARGE SCALE GENOMIC DNA]</scope>
    <source>
        <strain evidence="6">PWHHKU_190912</strain>
    </source>
</reference>
<comment type="caution">
    <text evidence="6">The sequence shown here is derived from an EMBL/GenBank/DDBJ whole genome shotgun (WGS) entry which is preliminary data.</text>
</comment>
<dbReference type="SUPFAM" id="SSF50249">
    <property type="entry name" value="Nucleic acid-binding proteins"/>
    <property type="match status" value="1"/>
</dbReference>
<dbReference type="Proteomes" id="UP001148838">
    <property type="component" value="Unassembled WGS sequence"/>
</dbReference>
<keyword evidence="2" id="KW-0689">Ribosomal protein</keyword>
<dbReference type="Pfam" id="PF03947">
    <property type="entry name" value="Ribosomal_L2_C"/>
    <property type="match status" value="1"/>
</dbReference>
<accession>A0ABQ8S8B0</accession>
<comment type="similarity">
    <text evidence="1">Belongs to the universal ribosomal protein uL2 family.</text>
</comment>
<dbReference type="SUPFAM" id="SSF50104">
    <property type="entry name" value="Translation proteins SH3-like domain"/>
    <property type="match status" value="1"/>
</dbReference>
<evidence type="ECO:0000256" key="3">
    <source>
        <dbReference type="ARBA" id="ARBA00023274"/>
    </source>
</evidence>
<evidence type="ECO:0000256" key="2">
    <source>
        <dbReference type="ARBA" id="ARBA00022980"/>
    </source>
</evidence>
<proteinExistence type="inferred from homology"/>
<organism evidence="6 7">
    <name type="scientific">Periplaneta americana</name>
    <name type="common">American cockroach</name>
    <name type="synonym">Blatta americana</name>
    <dbReference type="NCBI Taxonomy" id="6978"/>
    <lineage>
        <taxon>Eukaryota</taxon>
        <taxon>Metazoa</taxon>
        <taxon>Ecdysozoa</taxon>
        <taxon>Arthropoda</taxon>
        <taxon>Hexapoda</taxon>
        <taxon>Insecta</taxon>
        <taxon>Pterygota</taxon>
        <taxon>Neoptera</taxon>
        <taxon>Polyneoptera</taxon>
        <taxon>Dictyoptera</taxon>
        <taxon>Blattodea</taxon>
        <taxon>Blattoidea</taxon>
        <taxon>Blattidae</taxon>
        <taxon>Blattinae</taxon>
        <taxon>Periplaneta</taxon>
    </lineage>
</organism>
<dbReference type="PANTHER" id="PTHR13691:SF73">
    <property type="entry name" value="LARGE RIBOSOMAL SUBUNIT PROTEIN UL2M"/>
    <property type="match status" value="1"/>
</dbReference>
<evidence type="ECO:0000313" key="6">
    <source>
        <dbReference type="EMBL" id="KAJ4430172.1"/>
    </source>
</evidence>
<dbReference type="InterPro" id="IPR002171">
    <property type="entry name" value="Ribosomal_uL2"/>
</dbReference>
<dbReference type="Gene3D" id="2.40.50.140">
    <property type="entry name" value="Nucleic acid-binding proteins"/>
    <property type="match status" value="1"/>
</dbReference>
<keyword evidence="3" id="KW-0687">Ribonucleoprotein</keyword>
<evidence type="ECO:0000259" key="5">
    <source>
        <dbReference type="SMART" id="SM01383"/>
    </source>
</evidence>
<evidence type="ECO:0008006" key="8">
    <source>
        <dbReference type="Google" id="ProtNLM"/>
    </source>
</evidence>
<dbReference type="InterPro" id="IPR008991">
    <property type="entry name" value="Translation_prot_SH3-like_sf"/>
</dbReference>
<dbReference type="InterPro" id="IPR014722">
    <property type="entry name" value="Rib_uL2_dom2"/>
</dbReference>
<evidence type="ECO:0000259" key="4">
    <source>
        <dbReference type="SMART" id="SM01382"/>
    </source>
</evidence>
<protein>
    <recommendedName>
        <fullName evidence="8">39S ribosomal protein L2, mitochondrial</fullName>
    </recommendedName>
</protein>
<dbReference type="InterPro" id="IPR022669">
    <property type="entry name" value="Ribosomal_uL2_C"/>
</dbReference>
<name>A0ABQ8S8B0_PERAM</name>
<dbReference type="SMART" id="SM01383">
    <property type="entry name" value="Ribosomal_L2"/>
    <property type="match status" value="1"/>
</dbReference>
<evidence type="ECO:0000313" key="7">
    <source>
        <dbReference type="Proteomes" id="UP001148838"/>
    </source>
</evidence>
<dbReference type="SMART" id="SM01382">
    <property type="entry name" value="Ribosomal_L2_C"/>
    <property type="match status" value="1"/>
</dbReference>